<protein>
    <submittedName>
        <fullName evidence="2">Type I-E CRISPR-associated protein Cse2/CasB</fullName>
    </submittedName>
</protein>
<organism evidence="2 3">
    <name type="scientific">Streptomyces lateritius</name>
    <dbReference type="NCBI Taxonomy" id="67313"/>
    <lineage>
        <taxon>Bacteria</taxon>
        <taxon>Bacillati</taxon>
        <taxon>Actinomycetota</taxon>
        <taxon>Actinomycetes</taxon>
        <taxon>Kitasatosporales</taxon>
        <taxon>Streptomycetaceae</taxon>
        <taxon>Streptomyces</taxon>
    </lineage>
</organism>
<comment type="caution">
    <text evidence="2">The sequence shown here is derived from an EMBL/GenBank/DDBJ whole genome shotgun (WGS) entry which is preliminary data.</text>
</comment>
<dbReference type="NCBIfam" id="TIGR02548">
    <property type="entry name" value="casB_cse2"/>
    <property type="match status" value="1"/>
</dbReference>
<feature type="compositionally biased region" description="Acidic residues" evidence="1">
    <location>
        <begin position="219"/>
        <end position="228"/>
    </location>
</feature>
<keyword evidence="3" id="KW-1185">Reference proteome</keyword>
<accession>A0ABW6YJC7</accession>
<evidence type="ECO:0000256" key="1">
    <source>
        <dbReference type="SAM" id="MobiDB-lite"/>
    </source>
</evidence>
<dbReference type="Gene3D" id="1.10.520.40">
    <property type="entry name" value="CRISPR-associated protein Cse2"/>
    <property type="match status" value="1"/>
</dbReference>
<gene>
    <name evidence="2" type="primary">casB</name>
    <name evidence="2" type="synonym">cse2</name>
    <name evidence="2" type="ORF">ACF05T_28255</name>
</gene>
<dbReference type="RefSeq" id="WP_391936859.1">
    <property type="nucleotide sequence ID" value="NZ_JBIBSM010000018.1"/>
</dbReference>
<sequence>MTTIHSTPAPVRALVAQLTHQRITSWQGRYLADEAKAVAALARLRRGSGREAGQVPDLWELVDVSPLHQLPSDQRHLSEGELARAEEAVHGALTLWALHQQARSTGMHQPHLRERPTGLGAAVRRLMPAGEIDEPLRKRLVRAGTAPDLTTLTQRLRDIVVLLRREEVRLDYALLAGQLYQWQWPGGADTVRTEWGRSFHAWRGDDDPRQKPTAASPDAGDDSIDTEPDTTTKDAS</sequence>
<evidence type="ECO:0000313" key="2">
    <source>
        <dbReference type="EMBL" id="MFF8279950.1"/>
    </source>
</evidence>
<evidence type="ECO:0000313" key="3">
    <source>
        <dbReference type="Proteomes" id="UP001603013"/>
    </source>
</evidence>
<proteinExistence type="predicted"/>
<feature type="region of interest" description="Disordered" evidence="1">
    <location>
        <begin position="200"/>
        <end position="236"/>
    </location>
</feature>
<name>A0ABW6YJC7_9ACTN</name>
<dbReference type="CDD" id="cd09731">
    <property type="entry name" value="Cse2_I-E"/>
    <property type="match status" value="1"/>
</dbReference>
<dbReference type="Proteomes" id="UP001603013">
    <property type="component" value="Unassembled WGS sequence"/>
</dbReference>
<feature type="compositionally biased region" description="Basic and acidic residues" evidence="1">
    <location>
        <begin position="200"/>
        <end position="210"/>
    </location>
</feature>
<dbReference type="Pfam" id="PF09485">
    <property type="entry name" value="CRISPR_Cse2"/>
    <property type="match status" value="1"/>
</dbReference>
<reference evidence="2 3" key="1">
    <citation type="submission" date="2024-10" db="EMBL/GenBank/DDBJ databases">
        <title>The Natural Products Discovery Center: Release of the First 8490 Sequenced Strains for Exploring Actinobacteria Biosynthetic Diversity.</title>
        <authorList>
            <person name="Kalkreuter E."/>
            <person name="Kautsar S.A."/>
            <person name="Yang D."/>
            <person name="Bader C.D."/>
            <person name="Teijaro C.N."/>
            <person name="Fluegel L."/>
            <person name="Davis C.M."/>
            <person name="Simpson J.R."/>
            <person name="Lauterbach L."/>
            <person name="Steele A.D."/>
            <person name="Gui C."/>
            <person name="Meng S."/>
            <person name="Li G."/>
            <person name="Viehrig K."/>
            <person name="Ye F."/>
            <person name="Su P."/>
            <person name="Kiefer A.F."/>
            <person name="Nichols A."/>
            <person name="Cepeda A.J."/>
            <person name="Yan W."/>
            <person name="Fan B."/>
            <person name="Jiang Y."/>
            <person name="Adhikari A."/>
            <person name="Zheng C.-J."/>
            <person name="Schuster L."/>
            <person name="Cowan T.M."/>
            <person name="Smanski M.J."/>
            <person name="Chevrette M.G."/>
            <person name="De Carvalho L.P.S."/>
            <person name="Shen B."/>
        </authorList>
    </citation>
    <scope>NUCLEOTIDE SEQUENCE [LARGE SCALE GENOMIC DNA]</scope>
    <source>
        <strain evidence="2 3">NPDC015755</strain>
    </source>
</reference>
<dbReference type="EMBL" id="JBIBSM010000018">
    <property type="protein sequence ID" value="MFF8279950.1"/>
    <property type="molecule type" value="Genomic_DNA"/>
</dbReference>
<dbReference type="InterPro" id="IPR013382">
    <property type="entry name" value="CRISPR-assoc_prot_Cse2"/>
</dbReference>
<dbReference type="InterPro" id="IPR038287">
    <property type="entry name" value="Cse2_sf"/>
</dbReference>